<gene>
    <name evidence="1" type="ORF">GGD69_006090</name>
</gene>
<name>A0AAW3V4E1_9BURK</name>
<organism evidence="1 2">
    <name type="scientific">Paraburkholderia fungorum</name>
    <dbReference type="NCBI Taxonomy" id="134537"/>
    <lineage>
        <taxon>Bacteria</taxon>
        <taxon>Pseudomonadati</taxon>
        <taxon>Pseudomonadota</taxon>
        <taxon>Betaproteobacteria</taxon>
        <taxon>Burkholderiales</taxon>
        <taxon>Burkholderiaceae</taxon>
        <taxon>Paraburkholderia</taxon>
    </lineage>
</organism>
<comment type="caution">
    <text evidence="1">The sequence shown here is derived from an EMBL/GenBank/DDBJ whole genome shotgun (WGS) entry which is preliminary data.</text>
</comment>
<evidence type="ECO:0000313" key="2">
    <source>
        <dbReference type="Proteomes" id="UP000518681"/>
    </source>
</evidence>
<protein>
    <submittedName>
        <fullName evidence="1">Uncharacterized protein</fullName>
    </submittedName>
</protein>
<reference evidence="1 2" key="1">
    <citation type="submission" date="2020-08" db="EMBL/GenBank/DDBJ databases">
        <title>Genomic Encyclopedia of Type Strains, Phase IV (KMG-V): Genome sequencing to study the core and pangenomes of soil and plant-associated prokaryotes.</title>
        <authorList>
            <person name="Whitman W."/>
        </authorList>
    </citation>
    <scope>NUCLEOTIDE SEQUENCE [LARGE SCALE GENOMIC DNA]</scope>
    <source>
        <strain evidence="1 2">SEMIA 4013</strain>
    </source>
</reference>
<dbReference type="Proteomes" id="UP000518681">
    <property type="component" value="Unassembled WGS sequence"/>
</dbReference>
<sequence length="250" mass="28268">MVGSNVVDRQRIADEQFLSCGDIDGCFDEHAALNFECSAVSIARVIKPSRAVATSPTVDNAPIGQSEQEGMPCAHLSISVCSPAPADHFAFVFEHPFASNQRTQRKYTSSMHRRSPDAYPFHMRLMTIQTGEVYAGNNVGRIRLSGFSRPLDRHVEKAVATRAAEQASPEHQCGLRARSFEPVWSGRRFRQAMRTWKYWPRHLQTEPDALFVPPRWVELEQPDAKSSNPSLYNFGRRAKLGRRVRERSVL</sequence>
<dbReference type="EMBL" id="JACIIK010000011">
    <property type="protein sequence ID" value="MBB6205196.1"/>
    <property type="molecule type" value="Genomic_DNA"/>
</dbReference>
<dbReference type="AlphaFoldDB" id="A0AAW3V4E1"/>
<evidence type="ECO:0000313" key="1">
    <source>
        <dbReference type="EMBL" id="MBB6205196.1"/>
    </source>
</evidence>
<proteinExistence type="predicted"/>
<accession>A0AAW3V4E1</accession>